<feature type="domain" description="CUB" evidence="11">
    <location>
        <begin position="43"/>
        <end position="191"/>
    </location>
</feature>
<dbReference type="SUPFAM" id="SSF49854">
    <property type="entry name" value="Spermadhesin, CUB domain"/>
    <property type="match status" value="5"/>
</dbReference>
<evidence type="ECO:0000256" key="9">
    <source>
        <dbReference type="ARBA" id="ARBA00023157"/>
    </source>
</evidence>
<dbReference type="InterPro" id="IPR001506">
    <property type="entry name" value="Peptidase_M12A"/>
</dbReference>
<keyword evidence="4" id="KW-0677">Repeat</keyword>
<dbReference type="Pfam" id="PF14670">
    <property type="entry name" value="FXa_inhibition"/>
    <property type="match status" value="2"/>
</dbReference>
<keyword evidence="3" id="KW-0479">Metal-binding</keyword>
<protein>
    <submittedName>
        <fullName evidence="15">Tolloid-like protein 2</fullName>
    </submittedName>
</protein>
<dbReference type="SMART" id="SM00042">
    <property type="entry name" value="CUB"/>
    <property type="match status" value="5"/>
</dbReference>
<dbReference type="GO" id="GO:0006508">
    <property type="term" value="P:proteolysis"/>
    <property type="evidence" value="ECO:0007669"/>
    <property type="project" value="UniProtKB-KW"/>
</dbReference>
<organism evidence="14 15">
    <name type="scientific">Romanomermis culicivorax</name>
    <name type="common">Nematode worm</name>
    <dbReference type="NCBI Taxonomy" id="13658"/>
    <lineage>
        <taxon>Eukaryota</taxon>
        <taxon>Metazoa</taxon>
        <taxon>Ecdysozoa</taxon>
        <taxon>Nematoda</taxon>
        <taxon>Enoplea</taxon>
        <taxon>Dorylaimia</taxon>
        <taxon>Mermithida</taxon>
        <taxon>Mermithoidea</taxon>
        <taxon>Mermithidae</taxon>
        <taxon>Romanomermis</taxon>
    </lineage>
</organism>
<dbReference type="AlphaFoldDB" id="A0A915JRB8"/>
<dbReference type="Pfam" id="PF00431">
    <property type="entry name" value="CUB"/>
    <property type="match status" value="5"/>
</dbReference>
<dbReference type="PANTHER" id="PTHR24251">
    <property type="entry name" value="OVOCHYMASE-RELATED"/>
    <property type="match status" value="1"/>
</dbReference>
<evidence type="ECO:0000256" key="8">
    <source>
        <dbReference type="ARBA" id="ARBA00023145"/>
    </source>
</evidence>
<accession>A0A915JRB8</accession>
<dbReference type="PROSITE" id="PS50026">
    <property type="entry name" value="EGF_3"/>
    <property type="match status" value="1"/>
</dbReference>
<dbReference type="SMART" id="SM00181">
    <property type="entry name" value="EGF"/>
    <property type="match status" value="2"/>
</dbReference>
<dbReference type="SUPFAM" id="SSF57196">
    <property type="entry name" value="EGF/Laminin"/>
    <property type="match status" value="2"/>
</dbReference>
<evidence type="ECO:0000256" key="5">
    <source>
        <dbReference type="ARBA" id="ARBA00022801"/>
    </source>
</evidence>
<dbReference type="CDD" id="cd00054">
    <property type="entry name" value="EGF_CA"/>
    <property type="match status" value="2"/>
</dbReference>
<evidence type="ECO:0000256" key="4">
    <source>
        <dbReference type="ARBA" id="ARBA00022737"/>
    </source>
</evidence>
<feature type="domain" description="EGF-like" evidence="12">
    <location>
        <begin position="304"/>
        <end position="344"/>
    </location>
</feature>
<evidence type="ECO:0000313" key="15">
    <source>
        <dbReference type="WBParaSite" id="nRc.2.0.1.t28761-RA"/>
    </source>
</evidence>
<dbReference type="GO" id="GO:0005509">
    <property type="term" value="F:calcium ion binding"/>
    <property type="evidence" value="ECO:0007669"/>
    <property type="project" value="InterPro"/>
</dbReference>
<dbReference type="InterPro" id="IPR035914">
    <property type="entry name" value="Sperma_CUB_dom_sf"/>
</dbReference>
<dbReference type="PROSITE" id="PS01180">
    <property type="entry name" value="CUB"/>
    <property type="match status" value="5"/>
</dbReference>
<reference evidence="15" key="1">
    <citation type="submission" date="2022-11" db="UniProtKB">
        <authorList>
            <consortium name="WormBaseParasite"/>
        </authorList>
    </citation>
    <scope>IDENTIFICATION</scope>
</reference>
<evidence type="ECO:0000256" key="6">
    <source>
        <dbReference type="ARBA" id="ARBA00022833"/>
    </source>
</evidence>
<feature type="domain" description="CUB" evidence="11">
    <location>
        <begin position="502"/>
        <end position="614"/>
    </location>
</feature>
<evidence type="ECO:0000256" key="2">
    <source>
        <dbReference type="ARBA" id="ARBA00022670"/>
    </source>
</evidence>
<dbReference type="InterPro" id="IPR001881">
    <property type="entry name" value="EGF-like_Ca-bd_dom"/>
</dbReference>
<dbReference type="PANTHER" id="PTHR24251:SF43">
    <property type="entry name" value="TOLLOID-LIKE PROTEIN 2"/>
    <property type="match status" value="1"/>
</dbReference>
<proteinExistence type="predicted"/>
<dbReference type="InterPro" id="IPR000859">
    <property type="entry name" value="CUB_dom"/>
</dbReference>
<keyword evidence="8" id="KW-0865">Zymogen</keyword>
<keyword evidence="14" id="KW-1185">Reference proteome</keyword>
<dbReference type="SMART" id="SM00179">
    <property type="entry name" value="EGF_CA"/>
    <property type="match status" value="2"/>
</dbReference>
<feature type="domain" description="CUB" evidence="11">
    <location>
        <begin position="192"/>
        <end position="304"/>
    </location>
</feature>
<sequence length="766" mass="85718">MYLDTILPKANSLTLERPEIGQRIRLSPGDIVQTKMLYSCSKCGRTFLENRGIFSSPPPTNHHSEDNKLNGVEKSAFQKYSSKLTCQWRIVAPHGSRILLNISSVGFDDSFNCDGDNYLEIRDGHGVKSPLIGKYCGNMGPVRIISLSNRLWLEYKHTINLNKIGKQNVYSKQISDILLPPKGFVASYEVKCGGNIKGDSGIIESTGFPYDYLPSSDCTWYITVPQNYQVAIIFVLFQLEQHDDCIYDYAEFCDGHDPNSTVLGRFCGYSAPSSLKATSNKMSIKFGSDVSVEKAGFSLKFLKEFDECKSNIHGCQHKCVNTIGSYRCECDIGYELNADGKTCEDACGGYLKNENGTLTSPNFPGAYPHKKKCIWEIEAQSQHRITMNFTHFDLEGVYTSCEYDYLRITSVESSGKLVELHGTYCGKVTSNFLVTSETNHLRIEFSSDSSVAKSGFADRDECDVNNGGCEQICKNVIGSYKCECEAGYVLAPDGHNCKEGGCKFELMTPNGFIHSPGYPSEYPNKKECIWHFVTTPGHRLQLDFVDFEVEQHQDCAYDQVEVYDGSTQNSGTLGRFCGPREPHKILSSKNELLMLFKSDSSVQRKGFKVRYTSVCGGTLIASQNTIGYVYSHATYGGVNYDNKMFCDWTILSQDSSLAVALRFMNFELEEEYNCEYDYVDLYDGDDEEELTKIGRFCGNKVTPLVISTGSSLKLHFSSDDTVGLKGFLVEYYLTNPSDRLLITKSETSAPTRGPVEPVINERIKKN</sequence>
<evidence type="ECO:0000313" key="14">
    <source>
        <dbReference type="Proteomes" id="UP000887565"/>
    </source>
</evidence>
<dbReference type="OMA" id="CVIFTER"/>
<keyword evidence="9" id="KW-1015">Disulfide bond</keyword>
<feature type="domain" description="Peptidase M12A" evidence="13">
    <location>
        <begin position="1"/>
        <end position="41"/>
    </location>
</feature>
<feature type="domain" description="CUB" evidence="11">
    <location>
        <begin position="615"/>
        <end position="734"/>
    </location>
</feature>
<dbReference type="PROSITE" id="PS00010">
    <property type="entry name" value="ASX_HYDROXYL"/>
    <property type="match status" value="2"/>
</dbReference>
<keyword evidence="1 10" id="KW-0245">EGF-like domain</keyword>
<dbReference type="Proteomes" id="UP000887565">
    <property type="component" value="Unplaced"/>
</dbReference>
<evidence type="ECO:0000256" key="3">
    <source>
        <dbReference type="ARBA" id="ARBA00022723"/>
    </source>
</evidence>
<dbReference type="PROSITE" id="PS01187">
    <property type="entry name" value="EGF_CA"/>
    <property type="match status" value="2"/>
</dbReference>
<evidence type="ECO:0000256" key="1">
    <source>
        <dbReference type="ARBA" id="ARBA00022536"/>
    </source>
</evidence>
<dbReference type="FunFam" id="2.60.120.290:FF:000013">
    <property type="entry name" value="Membrane frizzled-related protein"/>
    <property type="match status" value="3"/>
</dbReference>
<keyword evidence="5" id="KW-0378">Hydrolase</keyword>
<evidence type="ECO:0000259" key="13">
    <source>
        <dbReference type="PROSITE" id="PS51864"/>
    </source>
</evidence>
<name>A0A915JRB8_ROMCU</name>
<dbReference type="FunFam" id="2.10.25.10:FF:000240">
    <property type="entry name" value="Vitamin K-dependent protein S"/>
    <property type="match status" value="1"/>
</dbReference>
<dbReference type="InterPro" id="IPR015446">
    <property type="entry name" value="BMP_1/tolloid-like"/>
</dbReference>
<dbReference type="FunFam" id="2.10.25.10:FF:000010">
    <property type="entry name" value="Pro-epidermal growth factor"/>
    <property type="match status" value="1"/>
</dbReference>
<evidence type="ECO:0000259" key="12">
    <source>
        <dbReference type="PROSITE" id="PS50026"/>
    </source>
</evidence>
<dbReference type="Gene3D" id="2.60.120.290">
    <property type="entry name" value="Spermadhesin, CUB domain"/>
    <property type="match status" value="5"/>
</dbReference>
<keyword evidence="6" id="KW-0862">Zinc</keyword>
<dbReference type="InterPro" id="IPR018097">
    <property type="entry name" value="EGF_Ca-bd_CS"/>
</dbReference>
<dbReference type="FunFam" id="2.60.120.290:FF:000005">
    <property type="entry name" value="Procollagen C-endopeptidase enhancer 1"/>
    <property type="match status" value="1"/>
</dbReference>
<evidence type="ECO:0000256" key="10">
    <source>
        <dbReference type="PROSITE-ProRule" id="PRU00076"/>
    </source>
</evidence>
<feature type="domain" description="CUB" evidence="11">
    <location>
        <begin position="347"/>
        <end position="463"/>
    </location>
</feature>
<dbReference type="GO" id="GO:0004222">
    <property type="term" value="F:metalloendopeptidase activity"/>
    <property type="evidence" value="ECO:0007669"/>
    <property type="project" value="InterPro"/>
</dbReference>
<evidence type="ECO:0000259" key="11">
    <source>
        <dbReference type="PROSITE" id="PS01180"/>
    </source>
</evidence>
<dbReference type="PROSITE" id="PS01186">
    <property type="entry name" value="EGF_2"/>
    <property type="match status" value="2"/>
</dbReference>
<keyword evidence="2" id="KW-0645">Protease</keyword>
<dbReference type="Gene3D" id="2.10.25.10">
    <property type="entry name" value="Laminin"/>
    <property type="match status" value="2"/>
</dbReference>
<dbReference type="PROSITE" id="PS51864">
    <property type="entry name" value="ASTACIN"/>
    <property type="match status" value="1"/>
</dbReference>
<dbReference type="CDD" id="cd00041">
    <property type="entry name" value="CUB"/>
    <property type="match status" value="5"/>
</dbReference>
<dbReference type="InterPro" id="IPR000152">
    <property type="entry name" value="EGF-type_Asp/Asn_hydroxyl_site"/>
</dbReference>
<dbReference type="WBParaSite" id="nRc.2.0.1.t28761-RA">
    <property type="protein sequence ID" value="nRc.2.0.1.t28761-RA"/>
    <property type="gene ID" value="nRc.2.0.1.g28761"/>
</dbReference>
<dbReference type="PIRSF" id="PIRSF001199">
    <property type="entry name" value="BMP_1/tolloid-like"/>
    <property type="match status" value="1"/>
</dbReference>
<comment type="caution">
    <text evidence="10">Lacks conserved residue(s) required for the propagation of feature annotation.</text>
</comment>
<evidence type="ECO:0000256" key="7">
    <source>
        <dbReference type="ARBA" id="ARBA00023049"/>
    </source>
</evidence>
<keyword evidence="7" id="KW-0482">Metalloprotease</keyword>
<dbReference type="InterPro" id="IPR000742">
    <property type="entry name" value="EGF"/>
</dbReference>